<dbReference type="STRING" id="1055723.SAMN05216293_3632"/>
<gene>
    <name evidence="1" type="ORF">SAMN04487891_11069</name>
    <name evidence="2" type="ORF">SAMN05216293_3632</name>
</gene>
<dbReference type="Proteomes" id="UP000198940">
    <property type="component" value="Unassembled WGS sequence"/>
</dbReference>
<protein>
    <recommendedName>
        <fullName evidence="5">Membrane metalloprotease</fullName>
    </recommendedName>
</protein>
<dbReference type="AlphaFoldDB" id="A0A1M7B9G3"/>
<reference evidence="2 3" key="1">
    <citation type="submission" date="2016-11" db="EMBL/GenBank/DDBJ databases">
        <authorList>
            <person name="Varghese N."/>
            <person name="Submissions S."/>
        </authorList>
    </citation>
    <scope>NUCLEOTIDE SEQUENCE [LARGE SCALE GENOMIC DNA]</scope>
    <source>
        <strain evidence="2 3">CGMCC 1.12174</strain>
        <strain evidence="1 4">DSM 26351</strain>
    </source>
</reference>
<evidence type="ECO:0000313" key="2">
    <source>
        <dbReference type="EMBL" id="SHL51630.1"/>
    </source>
</evidence>
<dbReference type="EMBL" id="FOKU01000010">
    <property type="protein sequence ID" value="SFC38697.1"/>
    <property type="molecule type" value="Genomic_DNA"/>
</dbReference>
<keyword evidence="4" id="KW-1185">Reference proteome</keyword>
<comment type="caution">
    <text evidence="2">The sequence shown here is derived from an EMBL/GenBank/DDBJ whole genome shotgun (WGS) entry which is preliminary data.</text>
</comment>
<proteinExistence type="predicted"/>
<evidence type="ECO:0008006" key="5">
    <source>
        <dbReference type="Google" id="ProtNLM"/>
    </source>
</evidence>
<dbReference type="SUPFAM" id="SSF55486">
    <property type="entry name" value="Metalloproteases ('zincins'), catalytic domain"/>
    <property type="match status" value="1"/>
</dbReference>
<organism evidence="2 3">
    <name type="scientific">Flagellimonas taeanensis</name>
    <dbReference type="NCBI Taxonomy" id="1005926"/>
    <lineage>
        <taxon>Bacteria</taxon>
        <taxon>Pseudomonadati</taxon>
        <taxon>Bacteroidota</taxon>
        <taxon>Flavobacteriia</taxon>
        <taxon>Flavobacteriales</taxon>
        <taxon>Flavobacteriaceae</taxon>
        <taxon>Flagellimonas</taxon>
    </lineage>
</organism>
<name>A0A1M7B9G3_9FLAO</name>
<evidence type="ECO:0000313" key="4">
    <source>
        <dbReference type="Proteomes" id="UP000198940"/>
    </source>
</evidence>
<evidence type="ECO:0000313" key="1">
    <source>
        <dbReference type="EMBL" id="SFC38697.1"/>
    </source>
</evidence>
<dbReference type="EMBL" id="FRAT01000011">
    <property type="protein sequence ID" value="SHL51630.1"/>
    <property type="molecule type" value="Genomic_DNA"/>
</dbReference>
<sequence length="298" mass="32408">MSWFTGILGIWFKNKRDKGILSFFICRWVNMELHVRKRFCSICLMGLLGILGLGCSADSGQADDGNGLNDTMDVSQNRKSVGDSAADLLDGSRFPALHLEIFYVEGLKPSATTLDNFESFLMERLHKPDGVTIALTEISSPGQAVYSITDIRNLEDDIRTAYNQEGILKVFGLFIDGEYSENTENGSVLGVAYRNTSFVIFADTIREFSGQPLAPSTAVLETTVLDHEFGHLLGLVNAGTPLQSAHQDEPHGKHCTTEDCLMYWTAETGEGLINMISGGTIPGLDAACLADLQANGGK</sequence>
<dbReference type="Proteomes" id="UP000184031">
    <property type="component" value="Unassembled WGS sequence"/>
</dbReference>
<evidence type="ECO:0000313" key="3">
    <source>
        <dbReference type="Proteomes" id="UP000184031"/>
    </source>
</evidence>
<accession>A0A1M7B9G3</accession>